<dbReference type="RefSeq" id="WP_261693601.1">
    <property type="nucleotide sequence ID" value="NZ_CP104694.1"/>
</dbReference>
<dbReference type="PANTHER" id="PTHR45527">
    <property type="entry name" value="NONRIBOSOMAL PEPTIDE SYNTHETASE"/>
    <property type="match status" value="1"/>
</dbReference>
<dbReference type="Gene3D" id="3.30.559.10">
    <property type="entry name" value="Chloramphenicol acetyltransferase-like domain"/>
    <property type="match status" value="1"/>
</dbReference>
<dbReference type="Gene3D" id="1.10.1200.10">
    <property type="entry name" value="ACP-like"/>
    <property type="match status" value="1"/>
</dbReference>
<organism evidence="4 5">
    <name type="scientific">Tahibacter amnicola</name>
    <dbReference type="NCBI Taxonomy" id="2976241"/>
    <lineage>
        <taxon>Bacteria</taxon>
        <taxon>Pseudomonadati</taxon>
        <taxon>Pseudomonadota</taxon>
        <taxon>Gammaproteobacteria</taxon>
        <taxon>Lysobacterales</taxon>
        <taxon>Rhodanobacteraceae</taxon>
        <taxon>Tahibacter</taxon>
    </lineage>
</organism>
<dbReference type="InterPro" id="IPR001242">
    <property type="entry name" value="Condensation_dom"/>
</dbReference>
<dbReference type="InterPro" id="IPR020806">
    <property type="entry name" value="PKS_PP-bd"/>
</dbReference>
<keyword evidence="5" id="KW-1185">Reference proteome</keyword>
<evidence type="ECO:0000313" key="4">
    <source>
        <dbReference type="EMBL" id="UXI66617.1"/>
    </source>
</evidence>
<dbReference type="Pfam" id="PF13193">
    <property type="entry name" value="AMP-binding_C"/>
    <property type="match status" value="1"/>
</dbReference>
<dbReference type="Gene3D" id="2.30.38.10">
    <property type="entry name" value="Luciferase, Domain 3"/>
    <property type="match status" value="1"/>
</dbReference>
<dbReference type="InterPro" id="IPR036736">
    <property type="entry name" value="ACP-like_sf"/>
</dbReference>
<feature type="domain" description="Carrier" evidence="3">
    <location>
        <begin position="952"/>
        <end position="1027"/>
    </location>
</feature>
<dbReference type="Proteomes" id="UP001064632">
    <property type="component" value="Chromosome"/>
</dbReference>
<dbReference type="Gene3D" id="3.30.559.30">
    <property type="entry name" value="Nonribosomal peptide synthetase, condensation domain"/>
    <property type="match status" value="1"/>
</dbReference>
<dbReference type="InterPro" id="IPR025110">
    <property type="entry name" value="AMP-bd_C"/>
</dbReference>
<protein>
    <submittedName>
        <fullName evidence="4">Amino acid adenylation domain-containing protein</fullName>
    </submittedName>
</protein>
<proteinExistence type="predicted"/>
<dbReference type="SUPFAM" id="SSF47336">
    <property type="entry name" value="ACP-like"/>
    <property type="match status" value="1"/>
</dbReference>
<evidence type="ECO:0000313" key="5">
    <source>
        <dbReference type="Proteomes" id="UP001064632"/>
    </source>
</evidence>
<evidence type="ECO:0000256" key="2">
    <source>
        <dbReference type="ARBA" id="ARBA00022553"/>
    </source>
</evidence>
<reference evidence="4" key="1">
    <citation type="submission" date="2022-09" db="EMBL/GenBank/DDBJ databases">
        <title>Tahibacter sp. nov., isolated from a fresh water.</title>
        <authorList>
            <person name="Baek J.H."/>
            <person name="Lee J.K."/>
            <person name="Kim J.M."/>
            <person name="Jeon C.O."/>
        </authorList>
    </citation>
    <scope>NUCLEOTIDE SEQUENCE</scope>
    <source>
        <strain evidence="4">W38</strain>
    </source>
</reference>
<dbReference type="PROSITE" id="PS50075">
    <property type="entry name" value="CARRIER"/>
    <property type="match status" value="1"/>
</dbReference>
<dbReference type="InterPro" id="IPR009081">
    <property type="entry name" value="PP-bd_ACP"/>
</dbReference>
<dbReference type="SUPFAM" id="SSF53474">
    <property type="entry name" value="alpha/beta-Hydrolases"/>
    <property type="match status" value="1"/>
</dbReference>
<dbReference type="Pfam" id="PF00501">
    <property type="entry name" value="AMP-binding"/>
    <property type="match status" value="1"/>
</dbReference>
<dbReference type="Gene3D" id="3.40.50.1820">
    <property type="entry name" value="alpha/beta hydrolase"/>
    <property type="match status" value="1"/>
</dbReference>
<dbReference type="SUPFAM" id="SSF52777">
    <property type="entry name" value="CoA-dependent acyltransferases"/>
    <property type="match status" value="2"/>
</dbReference>
<dbReference type="InterPro" id="IPR010071">
    <property type="entry name" value="AA_adenyl_dom"/>
</dbReference>
<dbReference type="SMART" id="SM00824">
    <property type="entry name" value="PKS_TE"/>
    <property type="match status" value="1"/>
</dbReference>
<gene>
    <name evidence="4" type="ORF">N4264_17925</name>
</gene>
<keyword evidence="1" id="KW-0596">Phosphopantetheine</keyword>
<dbReference type="Pfam" id="PF00550">
    <property type="entry name" value="PP-binding"/>
    <property type="match status" value="1"/>
</dbReference>
<dbReference type="InterPro" id="IPR029058">
    <property type="entry name" value="AB_hydrolase_fold"/>
</dbReference>
<dbReference type="Gene3D" id="3.30.300.30">
    <property type="match status" value="1"/>
</dbReference>
<evidence type="ECO:0000259" key="3">
    <source>
        <dbReference type="PROSITE" id="PS50075"/>
    </source>
</evidence>
<dbReference type="Gene3D" id="3.40.50.980">
    <property type="match status" value="2"/>
</dbReference>
<dbReference type="InterPro" id="IPR023213">
    <property type="entry name" value="CAT-like_dom_sf"/>
</dbReference>
<dbReference type="SUPFAM" id="SSF56801">
    <property type="entry name" value="Acetyl-CoA synthetase-like"/>
    <property type="match status" value="1"/>
</dbReference>
<dbReference type="NCBIfam" id="TIGR01733">
    <property type="entry name" value="AA-adenyl-dom"/>
    <property type="match status" value="1"/>
</dbReference>
<keyword evidence="2" id="KW-0597">Phosphoprotein</keyword>
<dbReference type="InterPro" id="IPR000873">
    <property type="entry name" value="AMP-dep_synth/lig_dom"/>
</dbReference>
<name>A0ABY6BA06_9GAMM</name>
<dbReference type="Pfam" id="PF00975">
    <property type="entry name" value="Thioesterase"/>
    <property type="match status" value="1"/>
</dbReference>
<accession>A0ABY6BA06</accession>
<dbReference type="Pfam" id="PF00668">
    <property type="entry name" value="Condensation"/>
    <property type="match status" value="1"/>
</dbReference>
<dbReference type="SMART" id="SM00823">
    <property type="entry name" value="PKS_PP"/>
    <property type="match status" value="1"/>
</dbReference>
<dbReference type="CDD" id="cd05930">
    <property type="entry name" value="A_NRPS"/>
    <property type="match status" value="1"/>
</dbReference>
<dbReference type="PANTHER" id="PTHR45527:SF1">
    <property type="entry name" value="FATTY ACID SYNTHASE"/>
    <property type="match status" value="1"/>
</dbReference>
<dbReference type="InterPro" id="IPR001031">
    <property type="entry name" value="Thioesterase"/>
</dbReference>
<sequence>MATGTSGADPSEWLPLSAAQHGIWLGQQLDPESPAYWAAEAVQLSGALDVEHLVTCIADVLGECDALHYRFREVNGHVVQLRDATAAVTRQVDFSDAADPQAAADHWMARQGRDPVDLANGPLFASTLLRLGPQRHAWHLRAHHIALDGLGFHRVIRRVAQHYGGRVATDTAWHLGPVIAEDLEYQQSAARQRDRQFWMSVLQHATPAATVRPAAPLAPDVRRLRAKLDQAMAQRWQAASRDAGVDWPAWVIAVIATWVQRVSGISHVTFGLPVMAPPGSRAASVPCMAMNIVAVPVHIDARDTVHTLARQVAQTLRRIRPHQRYRYEHLKNDLDAGPGRQRLFGPVINVLPFADVPDFGEIAAVPQPLNAGPVEDIAITVAMHRHGLRLDLEANPLAYSDADLSGLHSHLHALFDDACGAAGLAVASDGRRLAVSAGTTPFSAPPVLDRLRQNAAQTPSHRAIEQAGTDSISYASLVDRVRNVAGHLHTVGITKDSLVAVLLPRSIDAIVAQLAVLWAGGAYLPLDPDGPPERIATVLSDARPSVSITYVAFQHRWAMPGTPILIDTLPPQPAAMLPEPVPAGTDALAYVIYTSGSTGRPNGVMVDRGALDHFVAAAADRYAIRSDDRILQFAPLQFDASVEEIYLALTVGATLVLRPPDLLTSLDAFGERVEALGVTVLDLPTAFWHEWVAALDGRAPPASLRGVIIGGEAALPARVSQWRRFAGAVRLVNSYGPTECTVVCTTATLTLPHRDEHADAVPIGQPLPGVTLAVVDDFLQPVEIGEAGELCIVGPTLARGYHDRATPQRERFITLCALPGAPRAYRTGDRVRMAEDGTVHYLCRRDDELKISGHRVDPREIEAALAAIPGVHEAAVVALDTRIGKMLHAFLTGPIPLATATLRAALGQCLLDAAMPSAFHWEERLPRDANGKIDRRTLRALASRASEPPSAATDSGIQTQVLDACRAALGHAQLGIDDDFFAAGGRSLHALRAAHDIARRLALKVSAAQLYQFPTPRQLAQHLVLHDGTTVPGNDPLAPLLTLRDGKGAALFCIHPADGLGWCYFGLLRHLPDVPIHAIQARGLSGELPGTYEAMVEDYVRHVRHIQPSGPYHLLGWSSGGGVAHAVACRLRALGEPVAMLAMLDAYPSEAFQSQRAPTRQDALLAMIDNPDATLVTPDGTPLDDTQLMAQVRAADSSLAGFDIDQLQRMADVALHHMQQYRTARHEVFDGDLLHFRAARRPPGSPDWEQWRPYVRGTMACIDVDCTHRAMCQPASLTRIGACLLASLRNAARAGAGMVSA</sequence>
<dbReference type="InterPro" id="IPR020802">
    <property type="entry name" value="TesA-like"/>
</dbReference>
<dbReference type="EMBL" id="CP104694">
    <property type="protein sequence ID" value="UXI66617.1"/>
    <property type="molecule type" value="Genomic_DNA"/>
</dbReference>
<dbReference type="InterPro" id="IPR045851">
    <property type="entry name" value="AMP-bd_C_sf"/>
</dbReference>
<evidence type="ECO:0000256" key="1">
    <source>
        <dbReference type="ARBA" id="ARBA00022450"/>
    </source>
</evidence>